<dbReference type="PANTHER" id="PTHR40980">
    <property type="entry name" value="PLUG DOMAIN-CONTAINING PROTEIN"/>
    <property type="match status" value="1"/>
</dbReference>
<sequence>MKKITFLATLSFLFFSLTALAQTGSVKGKVLDAKYPLPSATVKVNGTQKNVITDFDGNFTITGISPGSYSITVGYLGYEQGNEKIMVEPGKVTIVPDVLLKPVSNTLNEVVISSNGGNRLSEARALNIQKNAVNVLNVIAADGIGKLPDRNAAEAVQRIPGVSIERDQGEGRYLAVRGLPAEWGH</sequence>
<evidence type="ECO:0000313" key="5">
    <source>
        <dbReference type="Proteomes" id="UP000307244"/>
    </source>
</evidence>
<keyword evidence="2" id="KW-0732">Signal</keyword>
<accession>A0A4U1CJJ1</accession>
<feature type="signal peptide" evidence="2">
    <location>
        <begin position="1"/>
        <end position="21"/>
    </location>
</feature>
<protein>
    <recommendedName>
        <fullName evidence="3">TonB-dependent receptor plug domain-containing protein</fullName>
    </recommendedName>
</protein>
<dbReference type="SUPFAM" id="SSF49464">
    <property type="entry name" value="Carboxypeptidase regulatory domain-like"/>
    <property type="match status" value="1"/>
</dbReference>
<dbReference type="InterPro" id="IPR012910">
    <property type="entry name" value="Plug_dom"/>
</dbReference>
<organism evidence="4 5">
    <name type="scientific">Pedobacter frigoris</name>
    <dbReference type="NCBI Taxonomy" id="2571272"/>
    <lineage>
        <taxon>Bacteria</taxon>
        <taxon>Pseudomonadati</taxon>
        <taxon>Bacteroidota</taxon>
        <taxon>Sphingobacteriia</taxon>
        <taxon>Sphingobacteriales</taxon>
        <taxon>Sphingobacteriaceae</taxon>
        <taxon>Pedobacter</taxon>
    </lineage>
</organism>
<evidence type="ECO:0000256" key="1">
    <source>
        <dbReference type="PROSITE-ProRule" id="PRU01360"/>
    </source>
</evidence>
<keyword evidence="1" id="KW-0472">Membrane</keyword>
<dbReference type="EMBL" id="SWBQ01000002">
    <property type="protein sequence ID" value="TKC07129.1"/>
    <property type="molecule type" value="Genomic_DNA"/>
</dbReference>
<dbReference type="Gene3D" id="2.60.40.1120">
    <property type="entry name" value="Carboxypeptidase-like, regulatory domain"/>
    <property type="match status" value="1"/>
</dbReference>
<dbReference type="InterPro" id="IPR037066">
    <property type="entry name" value="Plug_dom_sf"/>
</dbReference>
<keyword evidence="5" id="KW-1185">Reference proteome</keyword>
<dbReference type="InterPro" id="IPR039426">
    <property type="entry name" value="TonB-dep_rcpt-like"/>
</dbReference>
<evidence type="ECO:0000259" key="3">
    <source>
        <dbReference type="Pfam" id="PF07715"/>
    </source>
</evidence>
<reference evidence="4 5" key="1">
    <citation type="submission" date="2019-04" db="EMBL/GenBank/DDBJ databases">
        <title>Pedobacter sp. RP-3-15 sp. nov., isolated from Arctic soil.</title>
        <authorList>
            <person name="Dahal R.H."/>
            <person name="Kim D.-U."/>
        </authorList>
    </citation>
    <scope>NUCLEOTIDE SEQUENCE [LARGE SCALE GENOMIC DNA]</scope>
    <source>
        <strain evidence="4 5">RP-3-15</strain>
    </source>
</reference>
<evidence type="ECO:0000256" key="2">
    <source>
        <dbReference type="SAM" id="SignalP"/>
    </source>
</evidence>
<keyword evidence="1" id="KW-0813">Transport</keyword>
<dbReference type="OrthoDB" id="8727862at2"/>
<dbReference type="Pfam" id="PF07715">
    <property type="entry name" value="Plug"/>
    <property type="match status" value="1"/>
</dbReference>
<comment type="similarity">
    <text evidence="1">Belongs to the TonB-dependent receptor family.</text>
</comment>
<dbReference type="Pfam" id="PF13715">
    <property type="entry name" value="CarbopepD_reg_2"/>
    <property type="match status" value="1"/>
</dbReference>
<dbReference type="PANTHER" id="PTHR40980:SF4">
    <property type="entry name" value="TONB-DEPENDENT RECEPTOR-LIKE BETA-BARREL DOMAIN-CONTAINING PROTEIN"/>
    <property type="match status" value="1"/>
</dbReference>
<dbReference type="InterPro" id="IPR008969">
    <property type="entry name" value="CarboxyPept-like_regulatory"/>
</dbReference>
<feature type="domain" description="TonB-dependent receptor plug" evidence="3">
    <location>
        <begin position="134"/>
        <end position="180"/>
    </location>
</feature>
<dbReference type="AlphaFoldDB" id="A0A4U1CJJ1"/>
<dbReference type="GO" id="GO:0009279">
    <property type="term" value="C:cell outer membrane"/>
    <property type="evidence" value="ECO:0007669"/>
    <property type="project" value="UniProtKB-SubCell"/>
</dbReference>
<dbReference type="PROSITE" id="PS52016">
    <property type="entry name" value="TONB_DEPENDENT_REC_3"/>
    <property type="match status" value="1"/>
</dbReference>
<dbReference type="Proteomes" id="UP000307244">
    <property type="component" value="Unassembled WGS sequence"/>
</dbReference>
<comment type="subcellular location">
    <subcellularLocation>
        <location evidence="1">Cell outer membrane</location>
        <topology evidence="1">Multi-pass membrane protein</topology>
    </subcellularLocation>
</comment>
<dbReference type="Gene3D" id="2.170.130.10">
    <property type="entry name" value="TonB-dependent receptor, plug domain"/>
    <property type="match status" value="1"/>
</dbReference>
<feature type="chain" id="PRO_5020243978" description="TonB-dependent receptor plug domain-containing protein" evidence="2">
    <location>
        <begin position="22"/>
        <end position="185"/>
    </location>
</feature>
<dbReference type="SUPFAM" id="SSF56935">
    <property type="entry name" value="Porins"/>
    <property type="match status" value="1"/>
</dbReference>
<evidence type="ECO:0000313" key="4">
    <source>
        <dbReference type="EMBL" id="TKC07129.1"/>
    </source>
</evidence>
<proteinExistence type="inferred from homology"/>
<keyword evidence="1" id="KW-0812">Transmembrane</keyword>
<keyword evidence="1" id="KW-0998">Cell outer membrane</keyword>
<comment type="caution">
    <text evidence="4">The sequence shown here is derived from an EMBL/GenBank/DDBJ whole genome shotgun (WGS) entry which is preliminary data.</text>
</comment>
<dbReference type="RefSeq" id="WP_136835397.1">
    <property type="nucleotide sequence ID" value="NZ_SWBQ01000002.1"/>
</dbReference>
<keyword evidence="1" id="KW-1134">Transmembrane beta strand</keyword>
<gene>
    <name evidence="4" type="ORF">FA047_07675</name>
</gene>
<name>A0A4U1CJJ1_9SPHI</name>